<dbReference type="GO" id="GO:0000287">
    <property type="term" value="F:magnesium ion binding"/>
    <property type="evidence" value="ECO:0007669"/>
    <property type="project" value="TreeGrafter"/>
</dbReference>
<dbReference type="GO" id="GO:0006107">
    <property type="term" value="P:oxaloacetate metabolic process"/>
    <property type="evidence" value="ECO:0007669"/>
    <property type="project" value="TreeGrafter"/>
</dbReference>
<dbReference type="GeneID" id="85389176"/>
<dbReference type="SUPFAM" id="SSF51621">
    <property type="entry name" value="Phosphoenolpyruvate/pyruvate domain"/>
    <property type="match status" value="1"/>
</dbReference>
<proteinExistence type="predicted"/>
<comment type="caution">
    <text evidence="7">The sequence shown here is derived from an EMBL/GenBank/DDBJ whole genome shotgun (WGS) entry which is preliminary data.</text>
</comment>
<dbReference type="FunFam" id="3.20.20.60:FF:000023">
    <property type="entry name" value="CitE, Citrate lyase beta subunit"/>
    <property type="match status" value="1"/>
</dbReference>
<feature type="binding site" evidence="4">
    <location>
        <position position="141"/>
    </location>
    <ligand>
        <name>substrate</name>
    </ligand>
</feature>
<evidence type="ECO:0000313" key="7">
    <source>
        <dbReference type="EMBL" id="KAK1723905.1"/>
    </source>
</evidence>
<dbReference type="GO" id="GO:0016829">
    <property type="term" value="F:lyase activity"/>
    <property type="evidence" value="ECO:0007669"/>
    <property type="project" value="UniProtKB-KW"/>
</dbReference>
<feature type="binding site" evidence="4">
    <location>
        <position position="75"/>
    </location>
    <ligand>
        <name>substrate</name>
    </ligand>
</feature>
<dbReference type="PANTHER" id="PTHR32308:SF0">
    <property type="entry name" value="HPCH_HPAI ALDOLASE_CITRATE LYASE DOMAIN-CONTAINING PROTEIN"/>
    <property type="match status" value="1"/>
</dbReference>
<dbReference type="InterPro" id="IPR040442">
    <property type="entry name" value="Pyrv_kinase-like_dom_sf"/>
</dbReference>
<dbReference type="EMBL" id="JAHMHS010000058">
    <property type="protein sequence ID" value="KAK1723905.1"/>
    <property type="molecule type" value="Genomic_DNA"/>
</dbReference>
<feature type="binding site" evidence="5">
    <location>
        <position position="141"/>
    </location>
    <ligand>
        <name>Mg(2+)</name>
        <dbReference type="ChEBI" id="CHEBI:18420"/>
    </ligand>
</feature>
<dbReference type="Proteomes" id="UP001244207">
    <property type="component" value="Unassembled WGS sequence"/>
</dbReference>
<sequence length="320" mass="34565">MAARSSSIVRRALLYVPSSSEKMLTKSLGLKSDNVTYDLEDSVTPSLKSEARGQLRSFLTKHKSRPSSIAELAVRINAVETKFALDDLTSLGSLPNIDAVVVPKVNSAADLTYVTDVLRHVAPERHTATSQNPIKIIALIESARSVMNLSEICKASPYLSGLIFAAEDFALDLSLTRTPSLTEFLYARSAIVTAAKAASLPSAIDLVCTSYKGEEGLKRLGEESTGGKSMGFNGKQCIHPNQVELVQKLFAPGEKEVEWAVRVAIADEKASNEGRGAWTLDGMMIDAPVTGKAKAIIAKAERCDIDVASLRTKWKDQQPE</sequence>
<dbReference type="Gene3D" id="3.20.20.60">
    <property type="entry name" value="Phosphoenolpyruvate-binding domains"/>
    <property type="match status" value="1"/>
</dbReference>
<reference evidence="7" key="1">
    <citation type="submission" date="2021-12" db="EMBL/GenBank/DDBJ databases">
        <title>Comparative genomics, transcriptomics and evolutionary studies reveal genomic signatures of adaptation to plant cell wall in hemibiotrophic fungi.</title>
        <authorList>
            <consortium name="DOE Joint Genome Institute"/>
            <person name="Baroncelli R."/>
            <person name="Diaz J.F."/>
            <person name="Benocci T."/>
            <person name="Peng M."/>
            <person name="Battaglia E."/>
            <person name="Haridas S."/>
            <person name="Andreopoulos W."/>
            <person name="Labutti K."/>
            <person name="Pangilinan J."/>
            <person name="Floch G.L."/>
            <person name="Makela M.R."/>
            <person name="Henrissat B."/>
            <person name="Grigoriev I.V."/>
            <person name="Crouch J.A."/>
            <person name="De Vries R.P."/>
            <person name="Sukno S.A."/>
            <person name="Thon M.R."/>
        </authorList>
    </citation>
    <scope>NUCLEOTIDE SEQUENCE</scope>
    <source>
        <strain evidence="7">CBS 112980</strain>
    </source>
</reference>
<gene>
    <name evidence="7" type="ORF">BDZ83DRAFT_579725</name>
</gene>
<protein>
    <submittedName>
        <fullName evidence="7">HpcH/HpaI aldolase/citrate lyase family protein</fullName>
    </submittedName>
</protein>
<dbReference type="PIRSF" id="PIRSF015582">
    <property type="entry name" value="Cit_lyase_B"/>
    <property type="match status" value="1"/>
</dbReference>
<accession>A0AAD8UL22</accession>
<evidence type="ECO:0000313" key="8">
    <source>
        <dbReference type="Proteomes" id="UP001244207"/>
    </source>
</evidence>
<dbReference type="RefSeq" id="XP_060363960.1">
    <property type="nucleotide sequence ID" value="XM_060505277.1"/>
</dbReference>
<dbReference type="InterPro" id="IPR011206">
    <property type="entry name" value="Citrate_lyase_beta/mcl1/mcl2"/>
</dbReference>
<evidence type="ECO:0000256" key="5">
    <source>
        <dbReference type="PIRSR" id="PIRSR015582-2"/>
    </source>
</evidence>
<name>A0AAD8UL22_GLOAC</name>
<comment type="cofactor">
    <cofactor evidence="1">
        <name>Mg(2+)</name>
        <dbReference type="ChEBI" id="CHEBI:18420"/>
    </cofactor>
</comment>
<evidence type="ECO:0000259" key="6">
    <source>
        <dbReference type="Pfam" id="PF03328"/>
    </source>
</evidence>
<keyword evidence="2 5" id="KW-0479">Metal-binding</keyword>
<feature type="domain" description="HpcH/HpaI aldolase/citrate lyase" evidence="6">
    <location>
        <begin position="11"/>
        <end position="240"/>
    </location>
</feature>
<dbReference type="PANTHER" id="PTHR32308">
    <property type="entry name" value="LYASE BETA SUBUNIT, PUTATIVE (AFU_ORTHOLOGUE AFUA_4G13030)-RELATED"/>
    <property type="match status" value="1"/>
</dbReference>
<dbReference type="InterPro" id="IPR015813">
    <property type="entry name" value="Pyrv/PenolPyrv_kinase-like_dom"/>
</dbReference>
<keyword evidence="3 5" id="KW-0460">Magnesium</keyword>
<organism evidence="7 8">
    <name type="scientific">Glomerella acutata</name>
    <name type="common">Colletotrichum acutatum</name>
    <dbReference type="NCBI Taxonomy" id="27357"/>
    <lineage>
        <taxon>Eukaryota</taxon>
        <taxon>Fungi</taxon>
        <taxon>Dikarya</taxon>
        <taxon>Ascomycota</taxon>
        <taxon>Pezizomycotina</taxon>
        <taxon>Sordariomycetes</taxon>
        <taxon>Hypocreomycetidae</taxon>
        <taxon>Glomerellales</taxon>
        <taxon>Glomerellaceae</taxon>
        <taxon>Colletotrichum</taxon>
        <taxon>Colletotrichum acutatum species complex</taxon>
    </lineage>
</organism>
<keyword evidence="7" id="KW-0456">Lyase</keyword>
<keyword evidence="8" id="KW-1185">Reference proteome</keyword>
<evidence type="ECO:0000256" key="1">
    <source>
        <dbReference type="ARBA" id="ARBA00001946"/>
    </source>
</evidence>
<dbReference type="AlphaFoldDB" id="A0AAD8UL22"/>
<evidence type="ECO:0000256" key="4">
    <source>
        <dbReference type="PIRSR" id="PIRSR015582-1"/>
    </source>
</evidence>
<evidence type="ECO:0000256" key="2">
    <source>
        <dbReference type="ARBA" id="ARBA00022723"/>
    </source>
</evidence>
<dbReference type="Pfam" id="PF03328">
    <property type="entry name" value="HpcH_HpaI"/>
    <property type="match status" value="1"/>
</dbReference>
<dbReference type="InterPro" id="IPR005000">
    <property type="entry name" value="Aldolase/citrate-lyase_domain"/>
</dbReference>
<evidence type="ECO:0000256" key="3">
    <source>
        <dbReference type="ARBA" id="ARBA00022842"/>
    </source>
</evidence>
<feature type="binding site" evidence="5">
    <location>
        <position position="168"/>
    </location>
    <ligand>
        <name>Mg(2+)</name>
        <dbReference type="ChEBI" id="CHEBI:18420"/>
    </ligand>
</feature>